<reference evidence="3 4" key="1">
    <citation type="submission" date="2019-07" db="EMBL/GenBank/DDBJ databases">
        <title>Whole genome shotgun sequence of Brevifollis gellanilyticus NBRC 108608.</title>
        <authorList>
            <person name="Hosoyama A."/>
            <person name="Uohara A."/>
            <person name="Ohji S."/>
            <person name="Ichikawa N."/>
        </authorList>
    </citation>
    <scope>NUCLEOTIDE SEQUENCE [LARGE SCALE GENOMIC DNA]</scope>
    <source>
        <strain evidence="3 4">NBRC 108608</strain>
    </source>
</reference>
<feature type="domain" description="Thioredoxin" evidence="2">
    <location>
        <begin position="218"/>
        <end position="351"/>
    </location>
</feature>
<dbReference type="GO" id="GO:0016491">
    <property type="term" value="F:oxidoreductase activity"/>
    <property type="evidence" value="ECO:0007669"/>
    <property type="project" value="InterPro"/>
</dbReference>
<dbReference type="InterPro" id="IPR000866">
    <property type="entry name" value="AhpC/TSA"/>
</dbReference>
<name>A0A512MGF9_9BACT</name>
<evidence type="ECO:0000259" key="2">
    <source>
        <dbReference type="PROSITE" id="PS51352"/>
    </source>
</evidence>
<dbReference type="Proteomes" id="UP000321577">
    <property type="component" value="Unassembled WGS sequence"/>
</dbReference>
<dbReference type="InterPro" id="IPR050553">
    <property type="entry name" value="Thioredoxin_ResA/DsbE_sf"/>
</dbReference>
<evidence type="ECO:0000313" key="3">
    <source>
        <dbReference type="EMBL" id="GEP45431.1"/>
    </source>
</evidence>
<dbReference type="CDD" id="cd02966">
    <property type="entry name" value="TlpA_like_family"/>
    <property type="match status" value="1"/>
</dbReference>
<dbReference type="RefSeq" id="WP_146854326.1">
    <property type="nucleotide sequence ID" value="NZ_BKAG01000049.1"/>
</dbReference>
<evidence type="ECO:0000256" key="1">
    <source>
        <dbReference type="SAM" id="SignalP"/>
    </source>
</evidence>
<protein>
    <recommendedName>
        <fullName evidence="2">Thioredoxin domain-containing protein</fullName>
    </recommendedName>
</protein>
<evidence type="ECO:0000313" key="4">
    <source>
        <dbReference type="Proteomes" id="UP000321577"/>
    </source>
</evidence>
<feature type="signal peptide" evidence="1">
    <location>
        <begin position="1"/>
        <end position="19"/>
    </location>
</feature>
<dbReference type="PROSITE" id="PS51352">
    <property type="entry name" value="THIOREDOXIN_2"/>
    <property type="match status" value="1"/>
</dbReference>
<dbReference type="PANTHER" id="PTHR42852">
    <property type="entry name" value="THIOL:DISULFIDE INTERCHANGE PROTEIN DSBE"/>
    <property type="match status" value="1"/>
</dbReference>
<dbReference type="GO" id="GO:0016209">
    <property type="term" value="F:antioxidant activity"/>
    <property type="evidence" value="ECO:0007669"/>
    <property type="project" value="InterPro"/>
</dbReference>
<gene>
    <name evidence="3" type="ORF">BGE01nite_47220</name>
</gene>
<comment type="caution">
    <text evidence="3">The sequence shown here is derived from an EMBL/GenBank/DDBJ whole genome shotgun (WGS) entry which is preliminary data.</text>
</comment>
<dbReference type="Gene3D" id="3.40.30.10">
    <property type="entry name" value="Glutaredoxin"/>
    <property type="match status" value="1"/>
</dbReference>
<dbReference type="PANTHER" id="PTHR42852:SF13">
    <property type="entry name" value="PROTEIN DIPZ"/>
    <property type="match status" value="1"/>
</dbReference>
<dbReference type="InterPro" id="IPR013766">
    <property type="entry name" value="Thioredoxin_domain"/>
</dbReference>
<dbReference type="InterPro" id="IPR036249">
    <property type="entry name" value="Thioredoxin-like_sf"/>
</dbReference>
<keyword evidence="4" id="KW-1185">Reference proteome</keyword>
<sequence>MKPLLVLLTSLCLSLTLHAQEPDATAKAIRALIDEYENTVRANTMKIIEAKTEEEKDKYRATVPSAEPYAKKVLAMVQEHLGDAGSAVGVSWLVTQASGFPEGQTALQMLGTSHVKHSGIAAAVKSLEFYPYEIGGPILKAVREQNPNKTEQAAATYALGMQHFRRYEAATDEKTAAEAKEQAMNYFQEISAKFGDSAINGFPLADQTSRTMFELQNLSVGSPCPDIEGKDVDGGAFKLADFKGKKVVLIFWGGWCHACHGTIPLMNKLATDTKEKGVVVLGVNTDIPEEAKKAYQTYEVNFRNWSDGTTSGPITSMFNLRNFPTIYLLDEKGVILLKNTSLEAIRIKLGA</sequence>
<keyword evidence="1" id="KW-0732">Signal</keyword>
<dbReference type="OrthoDB" id="184962at2"/>
<proteinExistence type="predicted"/>
<dbReference type="Pfam" id="PF00578">
    <property type="entry name" value="AhpC-TSA"/>
    <property type="match status" value="1"/>
</dbReference>
<organism evidence="3 4">
    <name type="scientific">Brevifollis gellanilyticus</name>
    <dbReference type="NCBI Taxonomy" id="748831"/>
    <lineage>
        <taxon>Bacteria</taxon>
        <taxon>Pseudomonadati</taxon>
        <taxon>Verrucomicrobiota</taxon>
        <taxon>Verrucomicrobiia</taxon>
        <taxon>Verrucomicrobiales</taxon>
        <taxon>Verrucomicrobiaceae</taxon>
    </lineage>
</organism>
<dbReference type="EMBL" id="BKAG01000049">
    <property type="protein sequence ID" value="GEP45431.1"/>
    <property type="molecule type" value="Genomic_DNA"/>
</dbReference>
<dbReference type="AlphaFoldDB" id="A0A512MGF9"/>
<dbReference type="SUPFAM" id="SSF52833">
    <property type="entry name" value="Thioredoxin-like"/>
    <property type="match status" value="1"/>
</dbReference>
<accession>A0A512MGF9</accession>
<feature type="chain" id="PRO_5021971291" description="Thioredoxin domain-containing protein" evidence="1">
    <location>
        <begin position="20"/>
        <end position="351"/>
    </location>
</feature>